<evidence type="ECO:0000313" key="2">
    <source>
        <dbReference type="EMBL" id="PCC19624.1"/>
    </source>
</evidence>
<reference evidence="5" key="2">
    <citation type="submission" date="2017-03" db="EMBL/GenBank/DDBJ databases">
        <authorList>
            <person name="Afonso C.L."/>
            <person name="Miller P.J."/>
            <person name="Scott M.A."/>
            <person name="Spackman E."/>
            <person name="Goraichik I."/>
            <person name="Dimitrov K.M."/>
            <person name="Suarez D.L."/>
            <person name="Swayne D.E."/>
        </authorList>
    </citation>
    <scope>NUCLEOTIDE SEQUENCE [LARGE SCALE GENOMIC DNA]</scope>
    <source>
        <strain evidence="5">CNRZ 920</strain>
    </source>
</reference>
<keyword evidence="1" id="KW-0472">Membrane</keyword>
<gene>
    <name evidence="5" type="ORF">BAUR920_01980</name>
    <name evidence="4" type="ORF">CIK64_08115</name>
    <name evidence="3" type="ORF">CIK65_01820</name>
    <name evidence="2" type="ORF">CIK79_15795</name>
</gene>
<dbReference type="EMBL" id="NRGP01000012">
    <property type="protein sequence ID" value="PCC46814.1"/>
    <property type="molecule type" value="Genomic_DNA"/>
</dbReference>
<organism evidence="4 6">
    <name type="scientific">Brevibacterium aurantiacum</name>
    <dbReference type="NCBI Taxonomy" id="273384"/>
    <lineage>
        <taxon>Bacteria</taxon>
        <taxon>Bacillati</taxon>
        <taxon>Actinomycetota</taxon>
        <taxon>Actinomycetes</taxon>
        <taxon>Micrococcales</taxon>
        <taxon>Brevibacteriaceae</taxon>
        <taxon>Brevibacterium</taxon>
    </lineage>
</organism>
<evidence type="ECO:0000313" key="6">
    <source>
        <dbReference type="Proteomes" id="UP000217564"/>
    </source>
</evidence>
<feature type="transmembrane region" description="Helical" evidence="1">
    <location>
        <begin position="122"/>
        <end position="141"/>
    </location>
</feature>
<sequence length="143" mass="15709">MKDAEPSEHQNVTAIEAQRLLDSMPPRPRRVFSAGDHLSAIATIALSFASGLLALSGFPWWAIPLTLGAIVTSNVWISKRLSQPNEPRLKGTIISAAFAVWLLIPVWRGLVHGETIPFPEAFIFAGLAPAAWLVFYVVLLIRR</sequence>
<dbReference type="Proteomes" id="UP000218377">
    <property type="component" value="Unassembled WGS sequence"/>
</dbReference>
<evidence type="ECO:0000313" key="7">
    <source>
        <dbReference type="Proteomes" id="UP000218377"/>
    </source>
</evidence>
<reference evidence="6 7" key="1">
    <citation type="journal article" date="2017" name="Elife">
        <title>Extensive horizontal gene transfer in cheese-associated bacteria.</title>
        <authorList>
            <person name="Bonham K.S."/>
            <person name="Wolfe B.E."/>
            <person name="Dutton R.J."/>
        </authorList>
    </citation>
    <scope>NUCLEOTIDE SEQUENCE [LARGE SCALE GENOMIC DNA]</scope>
    <source>
        <strain evidence="4 6">947_7</strain>
        <strain evidence="3 8">962_8</strain>
        <strain evidence="2 7">JB5</strain>
    </source>
</reference>
<feature type="transmembrane region" description="Helical" evidence="1">
    <location>
        <begin position="58"/>
        <end position="77"/>
    </location>
</feature>
<keyword evidence="1" id="KW-1133">Transmembrane helix</keyword>
<dbReference type="Proteomes" id="UP000234289">
    <property type="component" value="Unassembled WGS sequence"/>
</dbReference>
<reference evidence="9" key="3">
    <citation type="submission" date="2017-03" db="EMBL/GenBank/DDBJ databases">
        <authorList>
            <person name="Monnet C."/>
        </authorList>
    </citation>
    <scope>NUCLEOTIDE SEQUENCE [LARGE SCALE GENOMIC DNA]</scope>
    <source>
        <strain evidence="9">CNRZ 920</strain>
    </source>
</reference>
<dbReference type="EMBL" id="NRGQ01000003">
    <property type="protein sequence ID" value="PCC44353.1"/>
    <property type="molecule type" value="Genomic_DNA"/>
</dbReference>
<dbReference type="RefSeq" id="WP_095796338.1">
    <property type="nucleotide sequence ID" value="NZ_FXZG01000010.1"/>
</dbReference>
<feature type="transmembrane region" description="Helical" evidence="1">
    <location>
        <begin position="89"/>
        <end position="110"/>
    </location>
</feature>
<dbReference type="EMBL" id="FXZG01000010">
    <property type="protein sequence ID" value="SMX85149.1"/>
    <property type="molecule type" value="Genomic_DNA"/>
</dbReference>
<proteinExistence type="predicted"/>
<evidence type="ECO:0008006" key="10">
    <source>
        <dbReference type="Google" id="ProtNLM"/>
    </source>
</evidence>
<keyword evidence="1" id="KW-0812">Transmembrane</keyword>
<evidence type="ECO:0000256" key="1">
    <source>
        <dbReference type="SAM" id="Phobius"/>
    </source>
</evidence>
<dbReference type="Proteomes" id="UP000217564">
    <property type="component" value="Unassembled WGS sequence"/>
</dbReference>
<evidence type="ECO:0000313" key="4">
    <source>
        <dbReference type="EMBL" id="PCC46814.1"/>
    </source>
</evidence>
<evidence type="ECO:0000313" key="3">
    <source>
        <dbReference type="EMBL" id="PCC44353.1"/>
    </source>
</evidence>
<accession>A0A2H1JCF7</accession>
<dbReference type="AlphaFoldDB" id="A0A2A3Z5I2"/>
<evidence type="ECO:0000313" key="5">
    <source>
        <dbReference type="EMBL" id="SMX85149.1"/>
    </source>
</evidence>
<accession>A0A2A3Z5I2</accession>
<dbReference type="Proteomes" id="UP000218620">
    <property type="component" value="Unassembled WGS sequence"/>
</dbReference>
<evidence type="ECO:0000313" key="9">
    <source>
        <dbReference type="Proteomes" id="UP000234289"/>
    </source>
</evidence>
<protein>
    <recommendedName>
        <fullName evidence="10">Transmembrane protein</fullName>
    </recommendedName>
</protein>
<name>A0A2A3Z5I2_BREAU</name>
<evidence type="ECO:0000313" key="8">
    <source>
        <dbReference type="Proteomes" id="UP000218620"/>
    </source>
</evidence>
<feature type="transmembrane region" description="Helical" evidence="1">
    <location>
        <begin position="31"/>
        <end position="52"/>
    </location>
</feature>
<dbReference type="EMBL" id="NRGX01000001">
    <property type="protein sequence ID" value="PCC19624.1"/>
    <property type="molecule type" value="Genomic_DNA"/>
</dbReference>